<dbReference type="AlphaFoldDB" id="A0AAW8ANI8"/>
<evidence type="ECO:0000313" key="7">
    <source>
        <dbReference type="EMBL" id="MDP0971057.1"/>
    </source>
</evidence>
<evidence type="ECO:0000313" key="8">
    <source>
        <dbReference type="Proteomes" id="UP001244490"/>
    </source>
</evidence>
<dbReference type="PANTHER" id="PTHR11070:SF2">
    <property type="entry name" value="ATP-DEPENDENT DNA HELICASE SRS2"/>
    <property type="match status" value="1"/>
</dbReference>
<gene>
    <name evidence="7" type="ORF">Q6294_29375</name>
</gene>
<dbReference type="RefSeq" id="WP_305202255.1">
    <property type="nucleotide sequence ID" value="NZ_JAUUIA010000261.1"/>
</dbReference>
<organism evidence="7 8">
    <name type="scientific">Klebsiella pneumoniae</name>
    <dbReference type="NCBI Taxonomy" id="573"/>
    <lineage>
        <taxon>Bacteria</taxon>
        <taxon>Pseudomonadati</taxon>
        <taxon>Pseudomonadota</taxon>
        <taxon>Gammaproteobacteria</taxon>
        <taxon>Enterobacterales</taxon>
        <taxon>Enterobacteriaceae</taxon>
        <taxon>Klebsiella/Raoultella group</taxon>
        <taxon>Klebsiella</taxon>
        <taxon>Klebsiella pneumoniae complex</taxon>
    </lineage>
</organism>
<keyword evidence="2" id="KW-0378">Hydrolase</keyword>
<dbReference type="GO" id="GO:0004527">
    <property type="term" value="F:exonuclease activity"/>
    <property type="evidence" value="ECO:0007669"/>
    <property type="project" value="UniProtKB-KW"/>
</dbReference>
<name>A0AAW8ANI8_KLEPN</name>
<evidence type="ECO:0000256" key="3">
    <source>
        <dbReference type="ARBA" id="ARBA00022806"/>
    </source>
</evidence>
<evidence type="ECO:0000256" key="1">
    <source>
        <dbReference type="ARBA" id="ARBA00022741"/>
    </source>
</evidence>
<keyword evidence="3" id="KW-0347">Helicase</keyword>
<reference evidence="7" key="1">
    <citation type="submission" date="2023-07" db="EMBL/GenBank/DDBJ databases">
        <authorList>
            <person name="Peng Z."/>
        </authorList>
    </citation>
    <scope>NUCLEOTIDE SEQUENCE</scope>
    <source>
        <strain evidence="7">KP219</strain>
    </source>
</reference>
<sequence>TTTYDVLSRLNGPFSDRLAFLRRENNVPAADALILTTMHNSKGLEWDHVCIIRAEETVVPNEKSTESEERRLFYVAMTRARDRLEMSTAKKNPT</sequence>
<dbReference type="GO" id="GO:0003677">
    <property type="term" value="F:DNA binding"/>
    <property type="evidence" value="ECO:0007669"/>
    <property type="project" value="InterPro"/>
</dbReference>
<feature type="non-terminal residue" evidence="7">
    <location>
        <position position="1"/>
    </location>
</feature>
<evidence type="ECO:0000256" key="2">
    <source>
        <dbReference type="ARBA" id="ARBA00022801"/>
    </source>
</evidence>
<dbReference type="InterPro" id="IPR014017">
    <property type="entry name" value="DNA_helicase_UvrD-like_C"/>
</dbReference>
<protein>
    <recommendedName>
        <fullName evidence="5">DNA 3'-5' helicase II</fullName>
    </recommendedName>
</protein>
<comment type="caution">
    <text evidence="7">The sequence shown here is derived from an EMBL/GenBank/DDBJ whole genome shotgun (WGS) entry which is preliminary data.</text>
</comment>
<keyword evidence="7" id="KW-0540">Nuclease</keyword>
<feature type="non-terminal residue" evidence="7">
    <location>
        <position position="94"/>
    </location>
</feature>
<dbReference type="PANTHER" id="PTHR11070">
    <property type="entry name" value="UVRD / RECB / PCRA DNA HELICASE FAMILY MEMBER"/>
    <property type="match status" value="1"/>
</dbReference>
<dbReference type="EMBL" id="JAUUIA010000261">
    <property type="protein sequence ID" value="MDP0971057.1"/>
    <property type="molecule type" value="Genomic_DNA"/>
</dbReference>
<dbReference type="SUPFAM" id="SSF52540">
    <property type="entry name" value="P-loop containing nucleoside triphosphate hydrolases"/>
    <property type="match status" value="1"/>
</dbReference>
<dbReference type="Proteomes" id="UP001244490">
    <property type="component" value="Unassembled WGS sequence"/>
</dbReference>
<feature type="domain" description="UvrD-like helicase C-terminal" evidence="6">
    <location>
        <begin position="29"/>
        <end position="90"/>
    </location>
</feature>
<evidence type="ECO:0000256" key="4">
    <source>
        <dbReference type="ARBA" id="ARBA00022840"/>
    </source>
</evidence>
<dbReference type="GO" id="GO:0005524">
    <property type="term" value="F:ATP binding"/>
    <property type="evidence" value="ECO:0007669"/>
    <property type="project" value="UniProtKB-KW"/>
</dbReference>
<dbReference type="Pfam" id="PF13361">
    <property type="entry name" value="UvrD_C"/>
    <property type="match status" value="1"/>
</dbReference>
<accession>A0AAW8ANI8</accession>
<dbReference type="Gene3D" id="1.10.486.10">
    <property type="entry name" value="PCRA, domain 4"/>
    <property type="match status" value="1"/>
</dbReference>
<dbReference type="InterPro" id="IPR000212">
    <property type="entry name" value="DNA_helicase_UvrD/REP"/>
</dbReference>
<dbReference type="GO" id="GO:0000725">
    <property type="term" value="P:recombinational repair"/>
    <property type="evidence" value="ECO:0007669"/>
    <property type="project" value="TreeGrafter"/>
</dbReference>
<dbReference type="GO" id="GO:0043138">
    <property type="term" value="F:3'-5' DNA helicase activity"/>
    <property type="evidence" value="ECO:0007669"/>
    <property type="project" value="TreeGrafter"/>
</dbReference>
<dbReference type="InterPro" id="IPR027417">
    <property type="entry name" value="P-loop_NTPase"/>
</dbReference>
<evidence type="ECO:0000259" key="6">
    <source>
        <dbReference type="Pfam" id="PF13361"/>
    </source>
</evidence>
<dbReference type="Gene3D" id="3.40.50.300">
    <property type="entry name" value="P-loop containing nucleotide triphosphate hydrolases"/>
    <property type="match status" value="1"/>
</dbReference>
<keyword evidence="1" id="KW-0547">Nucleotide-binding</keyword>
<evidence type="ECO:0000256" key="5">
    <source>
        <dbReference type="ARBA" id="ARBA00034923"/>
    </source>
</evidence>
<keyword evidence="4" id="KW-0067">ATP-binding</keyword>
<keyword evidence="7" id="KW-0269">Exonuclease</keyword>
<proteinExistence type="predicted"/>